<gene>
    <name evidence="2" type="ORF">SAMN02745244_01204</name>
</gene>
<evidence type="ECO:0008006" key="4">
    <source>
        <dbReference type="Google" id="ProtNLM"/>
    </source>
</evidence>
<evidence type="ECO:0000256" key="1">
    <source>
        <dbReference type="SAM" id="SignalP"/>
    </source>
</evidence>
<sequence>MMRSLSRIAIGVVAAATAMAGLVARPAEAAGPDVYTTPGGHIQNGRLWDTKCEKYSSSVVRCTTRIWATQVVQVGNGFRSVTGWHFNNLTYLPSARSAWKTNPLGAYGVEGGTAAWTSNGRRWRTECDTAATGRGGCRSYIWTNYVATSGGSYVSRSGWVFNNIVRFAQGSIPPVTKIPAHVLDQSVLTINGLGPLGIIGSTTAQRNATLVNYARLGYVKLGSICDSYVEAAPLTSRKLFVMGRADVAVSNTTTRTDMGAKVGMTVGQVKALYGSAFKVVQKENYGEMQYFGSVRTGNRELIFRVAGPDSYAPSVPLKDSDVIAEMSAGVFTTDVSFDGC</sequence>
<evidence type="ECO:0000313" key="2">
    <source>
        <dbReference type="EMBL" id="SHI85442.1"/>
    </source>
</evidence>
<dbReference type="AlphaFoldDB" id="A0A1M6EIX8"/>
<protein>
    <recommendedName>
        <fullName evidence="4">Enoyl reductase</fullName>
    </recommendedName>
</protein>
<accession>A0A1M6EIX8</accession>
<reference evidence="2 3" key="1">
    <citation type="submission" date="2016-11" db="EMBL/GenBank/DDBJ databases">
        <authorList>
            <person name="Jaros S."/>
            <person name="Januszkiewicz K."/>
            <person name="Wedrychowicz H."/>
        </authorList>
    </citation>
    <scope>NUCLEOTIDE SEQUENCE [LARGE SCALE GENOMIC DNA]</scope>
    <source>
        <strain evidence="2 3">DSM 12906</strain>
    </source>
</reference>
<dbReference type="STRING" id="1123357.SAMN02745244_01204"/>
<proteinExistence type="predicted"/>
<dbReference type="Proteomes" id="UP000184512">
    <property type="component" value="Unassembled WGS sequence"/>
</dbReference>
<dbReference type="EMBL" id="FQZG01000017">
    <property type="protein sequence ID" value="SHI85442.1"/>
    <property type="molecule type" value="Genomic_DNA"/>
</dbReference>
<feature type="chain" id="PRO_5012093283" description="Enoyl reductase" evidence="1">
    <location>
        <begin position="30"/>
        <end position="340"/>
    </location>
</feature>
<organism evidence="2 3">
    <name type="scientific">Tessaracoccus bendigoensis DSM 12906</name>
    <dbReference type="NCBI Taxonomy" id="1123357"/>
    <lineage>
        <taxon>Bacteria</taxon>
        <taxon>Bacillati</taxon>
        <taxon>Actinomycetota</taxon>
        <taxon>Actinomycetes</taxon>
        <taxon>Propionibacteriales</taxon>
        <taxon>Propionibacteriaceae</taxon>
        <taxon>Tessaracoccus</taxon>
    </lineage>
</organism>
<keyword evidence="3" id="KW-1185">Reference proteome</keyword>
<feature type="signal peptide" evidence="1">
    <location>
        <begin position="1"/>
        <end position="29"/>
    </location>
</feature>
<name>A0A1M6EIX8_9ACTN</name>
<evidence type="ECO:0000313" key="3">
    <source>
        <dbReference type="Proteomes" id="UP000184512"/>
    </source>
</evidence>
<keyword evidence="1" id="KW-0732">Signal</keyword>